<dbReference type="AlphaFoldDB" id="E9GJL2"/>
<dbReference type="EMBL" id="GL732548">
    <property type="protein sequence ID" value="EFX80295.1"/>
    <property type="molecule type" value="Genomic_DNA"/>
</dbReference>
<sequence length="223" mass="25319">MKIARMSCEELDEAEMTIYRQLQKERYSKAYETLQLGRPMEKKNGSWTFRPRRSNRVKLHEKSRPKQPFWKRSAIFSKRVKPVIDDDEDTDELATLQESRQPVIEDDEGTEGAYPQESGEDDEGTEVATPHDSGPASSSSDSEVEIEASGATMLETTVAVIPNSICENPEGSENGEENNLFKTEELETIEQLKQLKKINNNNSSWKSPSSRPSLTNFNNPKPY</sequence>
<organism evidence="2 3">
    <name type="scientific">Daphnia pulex</name>
    <name type="common">Water flea</name>
    <dbReference type="NCBI Taxonomy" id="6669"/>
    <lineage>
        <taxon>Eukaryota</taxon>
        <taxon>Metazoa</taxon>
        <taxon>Ecdysozoa</taxon>
        <taxon>Arthropoda</taxon>
        <taxon>Crustacea</taxon>
        <taxon>Branchiopoda</taxon>
        <taxon>Diplostraca</taxon>
        <taxon>Cladocera</taxon>
        <taxon>Anomopoda</taxon>
        <taxon>Daphniidae</taxon>
        <taxon>Daphnia</taxon>
    </lineage>
</organism>
<keyword evidence="3" id="KW-1185">Reference proteome</keyword>
<protein>
    <submittedName>
        <fullName evidence="2">Uncharacterized protein</fullName>
    </submittedName>
</protein>
<feature type="region of interest" description="Disordered" evidence="1">
    <location>
        <begin position="41"/>
        <end position="66"/>
    </location>
</feature>
<evidence type="ECO:0000256" key="1">
    <source>
        <dbReference type="SAM" id="MobiDB-lite"/>
    </source>
</evidence>
<evidence type="ECO:0000313" key="2">
    <source>
        <dbReference type="EMBL" id="EFX80295.1"/>
    </source>
</evidence>
<dbReference type="Proteomes" id="UP000000305">
    <property type="component" value="Unassembled WGS sequence"/>
</dbReference>
<evidence type="ECO:0000313" key="3">
    <source>
        <dbReference type="Proteomes" id="UP000000305"/>
    </source>
</evidence>
<dbReference type="KEGG" id="dpx:DAPPUDRAFT_243817"/>
<feature type="compositionally biased region" description="Polar residues" evidence="1">
    <location>
        <begin position="214"/>
        <end position="223"/>
    </location>
</feature>
<gene>
    <name evidence="2" type="ORF">DAPPUDRAFT_243817</name>
</gene>
<proteinExistence type="predicted"/>
<reference evidence="2 3" key="1">
    <citation type="journal article" date="2011" name="Science">
        <title>The ecoresponsive genome of Daphnia pulex.</title>
        <authorList>
            <person name="Colbourne J.K."/>
            <person name="Pfrender M.E."/>
            <person name="Gilbert D."/>
            <person name="Thomas W.K."/>
            <person name="Tucker A."/>
            <person name="Oakley T.H."/>
            <person name="Tokishita S."/>
            <person name="Aerts A."/>
            <person name="Arnold G.J."/>
            <person name="Basu M.K."/>
            <person name="Bauer D.J."/>
            <person name="Caceres C.E."/>
            <person name="Carmel L."/>
            <person name="Casola C."/>
            <person name="Choi J.H."/>
            <person name="Detter J.C."/>
            <person name="Dong Q."/>
            <person name="Dusheyko S."/>
            <person name="Eads B.D."/>
            <person name="Frohlich T."/>
            <person name="Geiler-Samerotte K.A."/>
            <person name="Gerlach D."/>
            <person name="Hatcher P."/>
            <person name="Jogdeo S."/>
            <person name="Krijgsveld J."/>
            <person name="Kriventseva E.V."/>
            <person name="Kultz D."/>
            <person name="Laforsch C."/>
            <person name="Lindquist E."/>
            <person name="Lopez J."/>
            <person name="Manak J.R."/>
            <person name="Muller J."/>
            <person name="Pangilinan J."/>
            <person name="Patwardhan R.P."/>
            <person name="Pitluck S."/>
            <person name="Pritham E.J."/>
            <person name="Rechtsteiner A."/>
            <person name="Rho M."/>
            <person name="Rogozin I.B."/>
            <person name="Sakarya O."/>
            <person name="Salamov A."/>
            <person name="Schaack S."/>
            <person name="Shapiro H."/>
            <person name="Shiga Y."/>
            <person name="Skalitzky C."/>
            <person name="Smith Z."/>
            <person name="Souvorov A."/>
            <person name="Sung W."/>
            <person name="Tang Z."/>
            <person name="Tsuchiya D."/>
            <person name="Tu H."/>
            <person name="Vos H."/>
            <person name="Wang M."/>
            <person name="Wolf Y.I."/>
            <person name="Yamagata H."/>
            <person name="Yamada T."/>
            <person name="Ye Y."/>
            <person name="Shaw J.R."/>
            <person name="Andrews J."/>
            <person name="Crease T.J."/>
            <person name="Tang H."/>
            <person name="Lucas S.M."/>
            <person name="Robertson H.M."/>
            <person name="Bork P."/>
            <person name="Koonin E.V."/>
            <person name="Zdobnov E.M."/>
            <person name="Grigoriev I.V."/>
            <person name="Lynch M."/>
            <person name="Boore J.L."/>
        </authorList>
    </citation>
    <scope>NUCLEOTIDE SEQUENCE [LARGE SCALE GENOMIC DNA]</scope>
</reference>
<feature type="region of interest" description="Disordered" evidence="1">
    <location>
        <begin position="199"/>
        <end position="223"/>
    </location>
</feature>
<name>E9GJL2_DAPPU</name>
<accession>E9GJL2</accession>
<dbReference type="HOGENOM" id="CLU_1241234_0_0_1"/>
<dbReference type="InParanoid" id="E9GJL2"/>
<feature type="compositionally biased region" description="Low complexity" evidence="1">
    <location>
        <begin position="199"/>
        <end position="213"/>
    </location>
</feature>
<feature type="region of interest" description="Disordered" evidence="1">
    <location>
        <begin position="80"/>
        <end position="182"/>
    </location>
</feature>